<evidence type="ECO:0008006" key="5">
    <source>
        <dbReference type="Google" id="ProtNLM"/>
    </source>
</evidence>
<protein>
    <recommendedName>
        <fullName evidence="5">Lipoprotein</fullName>
    </recommendedName>
</protein>
<feature type="signal peptide" evidence="2">
    <location>
        <begin position="1"/>
        <end position="31"/>
    </location>
</feature>
<dbReference type="RefSeq" id="WP_100494170.1">
    <property type="nucleotide sequence ID" value="NZ_PEBJ01000002.1"/>
</dbReference>
<dbReference type="AlphaFoldDB" id="A0A2M9HKS9"/>
<sequence>MNQQYRQSRFTRSIIAAIAASCIACSASACAEPLCSNNAAQTQSQTSEGINLNAHYSTELQQAREQLSQNGNDFAVNILKDGIIADSELTELNHLVVQCLSDLGYDKDSISMGELGEMSVHPPNGAQQEESAAWGASLNQDIQTCTERNGANTVWQLASAAQMNPNNDGKDTRQAIVDCYVKQGIVGEPYSIDDYERDSRNGTGPFSEAQRADAGFQQKLEVCE</sequence>
<reference evidence="4" key="1">
    <citation type="submission" date="2017-10" db="EMBL/GenBank/DDBJ databases">
        <title>Draft genome sequences of strains TRE 1, TRE 9, TRE H and TRI 7, isolated from tamarins, belonging to four potential novel Bifidobacterium species.</title>
        <authorList>
            <person name="Mattarelli P."/>
            <person name="Modesto M."/>
            <person name="Puglisi E."/>
            <person name="Morelli L."/>
            <person name="Bonetti A."/>
            <person name="Spezio C."/>
            <person name="Sandri C."/>
        </authorList>
    </citation>
    <scope>NUCLEOTIDE SEQUENCE [LARGE SCALE GENOMIC DNA]</scope>
    <source>
        <strain evidence="4">TREH</strain>
    </source>
</reference>
<dbReference type="EMBL" id="PEBJ01000002">
    <property type="protein sequence ID" value="PJM77412.1"/>
    <property type="molecule type" value="Genomic_DNA"/>
</dbReference>
<name>A0A2M9HKS9_9BIFI</name>
<dbReference type="OrthoDB" id="3231076at2"/>
<accession>A0A2M9HKS9</accession>
<evidence type="ECO:0000313" key="3">
    <source>
        <dbReference type="EMBL" id="PJM77412.1"/>
    </source>
</evidence>
<evidence type="ECO:0000256" key="2">
    <source>
        <dbReference type="SAM" id="SignalP"/>
    </source>
</evidence>
<keyword evidence="2" id="KW-0732">Signal</keyword>
<feature type="chain" id="PRO_5014657276" description="Lipoprotein" evidence="2">
    <location>
        <begin position="32"/>
        <end position="224"/>
    </location>
</feature>
<dbReference type="Proteomes" id="UP000229239">
    <property type="component" value="Unassembled WGS sequence"/>
</dbReference>
<feature type="region of interest" description="Disordered" evidence="1">
    <location>
        <begin position="191"/>
        <end position="214"/>
    </location>
</feature>
<keyword evidence="4" id="KW-1185">Reference proteome</keyword>
<dbReference type="PROSITE" id="PS51257">
    <property type="entry name" value="PROKAR_LIPOPROTEIN"/>
    <property type="match status" value="1"/>
</dbReference>
<gene>
    <name evidence="3" type="ORF">CSQ86_05915</name>
</gene>
<proteinExistence type="predicted"/>
<organism evidence="3 4">
    <name type="scientific">Bifidobacterium felsineum</name>
    <dbReference type="NCBI Taxonomy" id="2045440"/>
    <lineage>
        <taxon>Bacteria</taxon>
        <taxon>Bacillati</taxon>
        <taxon>Actinomycetota</taxon>
        <taxon>Actinomycetes</taxon>
        <taxon>Bifidobacteriales</taxon>
        <taxon>Bifidobacteriaceae</taxon>
        <taxon>Bifidobacterium</taxon>
    </lineage>
</organism>
<evidence type="ECO:0000313" key="4">
    <source>
        <dbReference type="Proteomes" id="UP000229239"/>
    </source>
</evidence>
<comment type="caution">
    <text evidence="3">The sequence shown here is derived from an EMBL/GenBank/DDBJ whole genome shotgun (WGS) entry which is preliminary data.</text>
</comment>
<evidence type="ECO:0000256" key="1">
    <source>
        <dbReference type="SAM" id="MobiDB-lite"/>
    </source>
</evidence>